<evidence type="ECO:0000313" key="9">
    <source>
        <dbReference type="EMBL" id="QIQ23077.1"/>
    </source>
</evidence>
<dbReference type="InterPro" id="IPR020798">
    <property type="entry name" value="Ribosomal_uL16_CS"/>
</dbReference>
<dbReference type="PRINTS" id="PR00060">
    <property type="entry name" value="RIBOSOMALL16"/>
</dbReference>
<dbReference type="GO" id="GO:0019843">
    <property type="term" value="F:rRNA binding"/>
    <property type="evidence" value="ECO:0007669"/>
    <property type="project" value="InterPro"/>
</dbReference>
<dbReference type="Pfam" id="PF00252">
    <property type="entry name" value="Ribosomal_L16"/>
    <property type="match status" value="1"/>
</dbReference>
<dbReference type="PROSITE" id="PS00586">
    <property type="entry name" value="RIBOSOMAL_L16_1"/>
    <property type="match status" value="1"/>
</dbReference>
<dbReference type="NCBIfam" id="TIGR01164">
    <property type="entry name" value="rplP_bact"/>
    <property type="match status" value="1"/>
</dbReference>
<dbReference type="Gene3D" id="3.90.1170.10">
    <property type="entry name" value="Ribosomal protein L10e/L16"/>
    <property type="match status" value="1"/>
</dbReference>
<reference evidence="9" key="1">
    <citation type="submission" date="2019-03" db="EMBL/GenBank/DDBJ databases">
        <authorList>
            <person name="Cox C."/>
        </authorList>
    </citation>
    <scope>NUCLEOTIDE SEQUENCE</scope>
</reference>
<dbReference type="GO" id="GO:0003735">
    <property type="term" value="F:structural constituent of ribosome"/>
    <property type="evidence" value="ECO:0007669"/>
    <property type="project" value="InterPro"/>
</dbReference>
<dbReference type="CDD" id="cd01433">
    <property type="entry name" value="Ribosomal_L16_L10e"/>
    <property type="match status" value="1"/>
</dbReference>
<dbReference type="GO" id="GO:0005762">
    <property type="term" value="C:mitochondrial large ribosomal subunit"/>
    <property type="evidence" value="ECO:0007669"/>
    <property type="project" value="TreeGrafter"/>
</dbReference>
<sequence>MLYPKRTKYRKYQKGRCNSSKVDGSQLAFGKYGLKACESGRLSYQTIESARRAISRKFRRSGQIWVRVFADVPITAKPTEVRMGKGKGNPTGWITRIQEGQILFEMDGVSMSNAQQAALLATRKFNFSTKFVLWS</sequence>
<dbReference type="FunFam" id="3.90.1170.10:FF:000001">
    <property type="entry name" value="50S ribosomal protein L16"/>
    <property type="match status" value="1"/>
</dbReference>
<evidence type="ECO:0000256" key="6">
    <source>
        <dbReference type="ARBA" id="ARBA00035302"/>
    </source>
</evidence>
<accession>A0A6G9IF43</accession>
<dbReference type="RefSeq" id="YP_009755799.1">
    <property type="nucleotide sequence ID" value="NC_046951.1"/>
</dbReference>
<gene>
    <name evidence="9" type="primary">rpl16</name>
</gene>
<dbReference type="PANTHER" id="PTHR12220:SF24">
    <property type="entry name" value="LARGE RIBOSOMAL SUBUNIT PROTEIN UL16M"/>
    <property type="match status" value="1"/>
</dbReference>
<name>A0A6G9IF43_9VIRI</name>
<evidence type="ECO:0000256" key="8">
    <source>
        <dbReference type="RuleBase" id="RU004413"/>
    </source>
</evidence>
<dbReference type="SUPFAM" id="SSF54686">
    <property type="entry name" value="Ribosomal protein L16p/L10e"/>
    <property type="match status" value="1"/>
</dbReference>
<comment type="subcellular location">
    <subcellularLocation>
        <location evidence="1">Mitochondrion</location>
    </subcellularLocation>
</comment>
<dbReference type="EMBL" id="MK720950">
    <property type="protein sequence ID" value="QIQ23077.1"/>
    <property type="molecule type" value="Genomic_DNA"/>
</dbReference>
<dbReference type="InterPro" id="IPR016180">
    <property type="entry name" value="Ribosomal_uL16_dom"/>
</dbReference>
<evidence type="ECO:0000256" key="1">
    <source>
        <dbReference type="ARBA" id="ARBA00004173"/>
    </source>
</evidence>
<dbReference type="GeneID" id="54116114"/>
<evidence type="ECO:0000256" key="4">
    <source>
        <dbReference type="ARBA" id="ARBA00023128"/>
    </source>
</evidence>
<evidence type="ECO:0000256" key="5">
    <source>
        <dbReference type="ARBA" id="ARBA00023274"/>
    </source>
</evidence>
<dbReference type="InterPro" id="IPR047873">
    <property type="entry name" value="Ribosomal_uL16"/>
</dbReference>
<dbReference type="InterPro" id="IPR000114">
    <property type="entry name" value="Ribosomal_uL16_bact-type"/>
</dbReference>
<evidence type="ECO:0000256" key="3">
    <source>
        <dbReference type="ARBA" id="ARBA00022980"/>
    </source>
</evidence>
<comment type="similarity">
    <text evidence="2 8">Belongs to the universal ribosomal protein uL16 family.</text>
</comment>
<geneLocation type="mitochondrion" evidence="9"/>
<organism evidence="9">
    <name type="scientific">Gonatozygon brebissonii</name>
    <dbReference type="NCBI Taxonomy" id="184482"/>
    <lineage>
        <taxon>Eukaryota</taxon>
        <taxon>Viridiplantae</taxon>
        <taxon>Streptophyta</taxon>
        <taxon>Zygnematophyceae</taxon>
        <taxon>Zygnematophycidae</taxon>
        <taxon>Desmidiales</taxon>
        <taxon>Gonatozygaceae</taxon>
        <taxon>Gonatozygon</taxon>
    </lineage>
</organism>
<keyword evidence="4 9" id="KW-0496">Mitochondrion</keyword>
<keyword evidence="3 8" id="KW-0689">Ribosomal protein</keyword>
<evidence type="ECO:0000256" key="7">
    <source>
        <dbReference type="ARBA" id="ARBA00042582"/>
    </source>
</evidence>
<dbReference type="PROSITE" id="PS00701">
    <property type="entry name" value="RIBOSOMAL_L16_2"/>
    <property type="match status" value="1"/>
</dbReference>
<dbReference type="AlphaFoldDB" id="A0A6G9IF43"/>
<dbReference type="InterPro" id="IPR036920">
    <property type="entry name" value="Ribosomal_uL16_sf"/>
</dbReference>
<evidence type="ECO:0000256" key="2">
    <source>
        <dbReference type="ARBA" id="ARBA00008931"/>
    </source>
</evidence>
<keyword evidence="5 8" id="KW-0687">Ribonucleoprotein</keyword>
<protein>
    <recommendedName>
        <fullName evidence="6">Large ribosomal subunit protein uL16m</fullName>
    </recommendedName>
    <alternativeName>
        <fullName evidence="7">60S ribosomal protein L16, mitochondrial</fullName>
    </alternativeName>
</protein>
<dbReference type="GO" id="GO:0032543">
    <property type="term" value="P:mitochondrial translation"/>
    <property type="evidence" value="ECO:0007669"/>
    <property type="project" value="TreeGrafter"/>
</dbReference>
<dbReference type="PANTHER" id="PTHR12220">
    <property type="entry name" value="50S/60S RIBOSOMAL PROTEIN L16"/>
    <property type="match status" value="1"/>
</dbReference>
<proteinExistence type="inferred from homology"/>